<evidence type="ECO:0000313" key="3">
    <source>
        <dbReference type="Proteomes" id="UP000195141"/>
    </source>
</evidence>
<gene>
    <name evidence="2" type="ORF">A5888_001162</name>
    <name evidence="1" type="ORF">A5888_001177</name>
</gene>
<keyword evidence="3" id="KW-1185">Reference proteome</keyword>
<dbReference type="Proteomes" id="UP000195141">
    <property type="component" value="Chromosome"/>
</dbReference>
<dbReference type="EMBL" id="CP147247">
    <property type="protein sequence ID" value="WYJ89440.1"/>
    <property type="molecule type" value="Genomic_DNA"/>
</dbReference>
<dbReference type="SFLD" id="SFLDS00003">
    <property type="entry name" value="Haloacid_Dehalogenase"/>
    <property type="match status" value="1"/>
</dbReference>
<reference evidence="2" key="2">
    <citation type="submission" date="2017-05" db="EMBL/GenBank/DDBJ databases">
        <authorList>
            <consortium name="The Broad Institute Genomics Platform"/>
            <consortium name="The Broad Institute Genomic Center for Infectious Diseases"/>
            <person name="Earl A."/>
            <person name="Manson A."/>
            <person name="Schwartman J."/>
            <person name="Gilmore M."/>
            <person name="Abouelleil A."/>
            <person name="Cao P."/>
            <person name="Chapman S."/>
            <person name="Cusick C."/>
            <person name="Shea T."/>
            <person name="Young S."/>
            <person name="Neafsey D."/>
            <person name="Nusbaum C."/>
            <person name="Birren B."/>
        </authorList>
    </citation>
    <scope>NUCLEOTIDE SEQUENCE</scope>
    <source>
        <strain evidence="2">9E7_DIV0242</strain>
    </source>
</reference>
<dbReference type="InterPro" id="IPR023214">
    <property type="entry name" value="HAD_sf"/>
</dbReference>
<reference evidence="2" key="3">
    <citation type="submission" date="2024-03" db="EMBL/GenBank/DDBJ databases">
        <title>The Genome Sequence of Enterococcus sp. DIV0242b.</title>
        <authorList>
            <consortium name="The Broad Institute Genomics Platform"/>
            <consortium name="The Broad Institute Microbial Omics Core"/>
            <consortium name="The Broad Institute Genomic Center for Infectious Diseases"/>
            <person name="Earl A."/>
            <person name="Manson A."/>
            <person name="Gilmore M."/>
            <person name="Schwartman J."/>
            <person name="Shea T."/>
            <person name="Abouelleil A."/>
            <person name="Cao P."/>
            <person name="Chapman S."/>
            <person name="Cusick C."/>
            <person name="Young S."/>
            <person name="Neafsey D."/>
            <person name="Nusbaum C."/>
            <person name="Birren B."/>
        </authorList>
    </citation>
    <scope>NUCLEOTIDE SEQUENCE</scope>
    <source>
        <strain evidence="2">9E7_DIV0242</strain>
    </source>
</reference>
<dbReference type="PRINTS" id="PR00119">
    <property type="entry name" value="CATATPASE"/>
</dbReference>
<dbReference type="CDD" id="cd07516">
    <property type="entry name" value="HAD_Pase"/>
    <property type="match status" value="1"/>
</dbReference>
<reference evidence="1" key="1">
    <citation type="submission" date="2017-05" db="EMBL/GenBank/DDBJ databases">
        <title>The Genome Sequence of Enterococcus sp. 9E7_DIV0242.</title>
        <authorList>
            <consortium name="The Broad Institute Genomics Platform"/>
            <consortium name="The Broad Institute Genomic Center for Infectious Diseases"/>
            <person name="Earl A."/>
            <person name="Manson A."/>
            <person name="Schwartman J."/>
            <person name="Gilmore M."/>
            <person name="Abouelleil A."/>
            <person name="Cao P."/>
            <person name="Chapman S."/>
            <person name="Cusick C."/>
            <person name="Shea T."/>
            <person name="Young S."/>
            <person name="Neafsey D."/>
            <person name="Nusbaum C."/>
            <person name="Birren B."/>
        </authorList>
    </citation>
    <scope>NUCLEOTIDE SEQUENCE [LARGE SCALE GENOMIC DNA]</scope>
    <source>
        <strain evidence="1">9E7_DIV0242</strain>
    </source>
</reference>
<dbReference type="SFLD" id="SFLDG01144">
    <property type="entry name" value="C2.B.4:_PGP_Like"/>
    <property type="match status" value="1"/>
</dbReference>
<dbReference type="SFLD" id="SFLDG01140">
    <property type="entry name" value="C2.B:_Phosphomannomutase_and_P"/>
    <property type="match status" value="1"/>
</dbReference>
<dbReference type="InterPro" id="IPR036412">
    <property type="entry name" value="HAD-like_sf"/>
</dbReference>
<dbReference type="Gene3D" id="3.40.50.1000">
    <property type="entry name" value="HAD superfamily/HAD-like"/>
    <property type="match status" value="1"/>
</dbReference>
<name>A0A242KFP1_9ENTE</name>
<dbReference type="InterPro" id="IPR006379">
    <property type="entry name" value="HAD-SF_hydro_IIB"/>
</dbReference>
<evidence type="ECO:0000313" key="1">
    <source>
        <dbReference type="EMBL" id="OTP19360.1"/>
    </source>
</evidence>
<accession>A0A242KFP1</accession>
<dbReference type="GO" id="GO:0000287">
    <property type="term" value="F:magnesium ion binding"/>
    <property type="evidence" value="ECO:0007669"/>
    <property type="project" value="TreeGrafter"/>
</dbReference>
<dbReference type="Pfam" id="PF08282">
    <property type="entry name" value="Hydrolase_3"/>
    <property type="match status" value="1"/>
</dbReference>
<organism evidence="1">
    <name type="scientific">Candidatus Enterococcus clewellii</name>
    <dbReference type="NCBI Taxonomy" id="1834193"/>
    <lineage>
        <taxon>Bacteria</taxon>
        <taxon>Bacillati</taxon>
        <taxon>Bacillota</taxon>
        <taxon>Bacilli</taxon>
        <taxon>Lactobacillales</taxon>
        <taxon>Enterococcaceae</taxon>
        <taxon>Enterococcus</taxon>
    </lineage>
</organism>
<evidence type="ECO:0008006" key="4">
    <source>
        <dbReference type="Google" id="ProtNLM"/>
    </source>
</evidence>
<dbReference type="EMBL" id="NGMM01000001">
    <property type="protein sequence ID" value="OTP19360.1"/>
    <property type="molecule type" value="Genomic_DNA"/>
</dbReference>
<dbReference type="RefSeq" id="WP_086348241.1">
    <property type="nucleotide sequence ID" value="NZ_CP147247.1"/>
</dbReference>
<dbReference type="GO" id="GO:0016791">
    <property type="term" value="F:phosphatase activity"/>
    <property type="evidence" value="ECO:0007669"/>
    <property type="project" value="TreeGrafter"/>
</dbReference>
<sequence>MTIKAIILDIDGTLLNDEKEITAKTKQALIDAQKQGIKVILASGRPTTGMKKHVEELQMDKYEGFIVSFNGACVVDCKTDEILFNQAISVEDSKAILEHLKQFDVKPMIDKEDYLYVNDVFDNIVTLPTGEFNIIEYESRGGNFKLCEIDDLAAFVDFSLNKILIAGDPEYLQENHQKIKEPFEGQLNAMFTAPVYFEFTDKGIDKAKALDSVLPDFGIQAHEIISFGDGHNDQSIIEYAGVGVAMENAVDALKAAADEITLSNNNDGIAVMLEKYL</sequence>
<protein>
    <recommendedName>
        <fullName evidence="4">HAD superfamily hydrolase</fullName>
    </recommendedName>
</protein>
<dbReference type="Gene3D" id="3.30.1240.10">
    <property type="match status" value="1"/>
</dbReference>
<dbReference type="PANTHER" id="PTHR10000">
    <property type="entry name" value="PHOSPHOSERINE PHOSPHATASE"/>
    <property type="match status" value="1"/>
</dbReference>
<proteinExistence type="predicted"/>
<dbReference type="GO" id="GO:0005829">
    <property type="term" value="C:cytosol"/>
    <property type="evidence" value="ECO:0007669"/>
    <property type="project" value="TreeGrafter"/>
</dbReference>
<evidence type="ECO:0000313" key="2">
    <source>
        <dbReference type="EMBL" id="WYJ89440.1"/>
    </source>
</evidence>
<dbReference type="NCBIfam" id="TIGR01484">
    <property type="entry name" value="HAD-SF-IIB"/>
    <property type="match status" value="1"/>
</dbReference>
<dbReference type="AlphaFoldDB" id="A0A242KFP1"/>
<dbReference type="SUPFAM" id="SSF56784">
    <property type="entry name" value="HAD-like"/>
    <property type="match status" value="1"/>
</dbReference>
<dbReference type="InterPro" id="IPR000150">
    <property type="entry name" value="Cof"/>
</dbReference>
<dbReference type="PROSITE" id="PS01228">
    <property type="entry name" value="COF_1"/>
    <property type="match status" value="1"/>
</dbReference>
<dbReference type="PROSITE" id="PS01229">
    <property type="entry name" value="COF_2"/>
    <property type="match status" value="1"/>
</dbReference>
<dbReference type="OrthoDB" id="9790031at2"/>
<dbReference type="NCBIfam" id="TIGR00099">
    <property type="entry name" value="Cof-subfamily"/>
    <property type="match status" value="1"/>
</dbReference>
<dbReference type="PANTHER" id="PTHR10000:SF8">
    <property type="entry name" value="HAD SUPERFAMILY HYDROLASE-LIKE, TYPE 3"/>
    <property type="match status" value="1"/>
</dbReference>